<feature type="region of interest" description="Disordered" evidence="9">
    <location>
        <begin position="134"/>
        <end position="154"/>
    </location>
</feature>
<evidence type="ECO:0000256" key="1">
    <source>
        <dbReference type="ARBA" id="ARBA00004123"/>
    </source>
</evidence>
<evidence type="ECO:0000256" key="5">
    <source>
        <dbReference type="ARBA" id="ARBA00022942"/>
    </source>
</evidence>
<proteinExistence type="inferred from homology"/>
<dbReference type="GO" id="GO:0008541">
    <property type="term" value="C:proteasome regulatory particle, lid subcomplex"/>
    <property type="evidence" value="ECO:0007669"/>
    <property type="project" value="TreeGrafter"/>
</dbReference>
<dbReference type="Pfam" id="PF16550">
    <property type="entry name" value="RPN13_C"/>
    <property type="match status" value="1"/>
</dbReference>
<feature type="domain" description="Pru" evidence="11">
    <location>
        <begin position="15"/>
        <end position="134"/>
    </location>
</feature>
<keyword evidence="4" id="KW-0963">Cytoplasm</keyword>
<keyword evidence="5 12" id="KW-0647">Proteasome</keyword>
<dbReference type="GO" id="GO:0005737">
    <property type="term" value="C:cytoplasm"/>
    <property type="evidence" value="ECO:0007669"/>
    <property type="project" value="UniProtKB-SubCell"/>
</dbReference>
<dbReference type="PANTHER" id="PTHR12225:SF0">
    <property type="entry name" value="PROTEASOMAL UBIQUITIN RECEPTOR ADRM1"/>
    <property type="match status" value="1"/>
</dbReference>
<keyword evidence="13" id="KW-1185">Reference proteome</keyword>
<name>A0AAD4R620_9BILA</name>
<feature type="region of interest" description="Disordered" evidence="9">
    <location>
        <begin position="276"/>
        <end position="317"/>
    </location>
</feature>
<dbReference type="InterPro" id="IPR038633">
    <property type="entry name" value="Rpn13/ADRM1_Pru_sf"/>
</dbReference>
<reference evidence="12" key="1">
    <citation type="submission" date="2022-01" db="EMBL/GenBank/DDBJ databases">
        <title>Genome Sequence Resource for Two Populations of Ditylenchus destructor, the Migratory Endoparasitic Phytonematode.</title>
        <authorList>
            <person name="Zhang H."/>
            <person name="Lin R."/>
            <person name="Xie B."/>
        </authorList>
    </citation>
    <scope>NUCLEOTIDE SEQUENCE</scope>
    <source>
        <strain evidence="12">BazhouSP</strain>
    </source>
</reference>
<dbReference type="PANTHER" id="PTHR12225">
    <property type="entry name" value="ADHESION REGULATING MOLECULE 1 110 KDA CELL MEMBRANE GLYCOPROTEIN"/>
    <property type="match status" value="1"/>
</dbReference>
<evidence type="ECO:0000259" key="10">
    <source>
        <dbReference type="PROSITE" id="PS51916"/>
    </source>
</evidence>
<dbReference type="Gene3D" id="2.30.29.70">
    <property type="entry name" value="Proteasomal ubiquitin receptor Rpn13/ADRM1"/>
    <property type="match status" value="1"/>
</dbReference>
<dbReference type="CDD" id="cd13314">
    <property type="entry name" value="PH_Rpn13"/>
    <property type="match status" value="1"/>
</dbReference>
<dbReference type="AlphaFoldDB" id="A0AAD4R620"/>
<comment type="subcellular location">
    <subcellularLocation>
        <location evidence="2">Cytoplasm</location>
    </subcellularLocation>
    <subcellularLocation>
        <location evidence="1">Nucleus</location>
    </subcellularLocation>
</comment>
<evidence type="ECO:0000256" key="6">
    <source>
        <dbReference type="ARBA" id="ARBA00023242"/>
    </source>
</evidence>
<feature type="domain" description="DEUBAD" evidence="10">
    <location>
        <begin position="201"/>
        <end position="312"/>
    </location>
</feature>
<evidence type="ECO:0000313" key="12">
    <source>
        <dbReference type="EMBL" id="KAI1712142.1"/>
    </source>
</evidence>
<evidence type="ECO:0000256" key="2">
    <source>
        <dbReference type="ARBA" id="ARBA00004496"/>
    </source>
</evidence>
<dbReference type="PROSITE" id="PS51917">
    <property type="entry name" value="PRU"/>
    <property type="match status" value="1"/>
</dbReference>
<dbReference type="InterPro" id="IPR006773">
    <property type="entry name" value="Rpn13/ADRM1"/>
</dbReference>
<evidence type="ECO:0000259" key="11">
    <source>
        <dbReference type="PROSITE" id="PS51917"/>
    </source>
</evidence>
<dbReference type="Gene3D" id="1.10.2020.20">
    <property type="match status" value="1"/>
</dbReference>
<evidence type="ECO:0000313" key="13">
    <source>
        <dbReference type="Proteomes" id="UP001201812"/>
    </source>
</evidence>
<dbReference type="FunFam" id="2.30.29.70:FF:000001">
    <property type="entry name" value="Proteasomal ubiquitin receptor ADRM1"/>
    <property type="match status" value="1"/>
</dbReference>
<keyword evidence="6" id="KW-0539">Nucleus</keyword>
<dbReference type="GO" id="GO:0070628">
    <property type="term" value="F:proteasome binding"/>
    <property type="evidence" value="ECO:0007669"/>
    <property type="project" value="TreeGrafter"/>
</dbReference>
<comment type="caution">
    <text evidence="12">The sequence shown here is derived from an EMBL/GenBank/DDBJ whole genome shotgun (WGS) entry which is preliminary data.</text>
</comment>
<evidence type="ECO:0000256" key="4">
    <source>
        <dbReference type="ARBA" id="ARBA00022490"/>
    </source>
</evidence>
<gene>
    <name evidence="12" type="ORF">DdX_09684</name>
</gene>
<dbReference type="PROSITE" id="PS51916">
    <property type="entry name" value="DEUBAD"/>
    <property type="match status" value="1"/>
</dbReference>
<dbReference type="Proteomes" id="UP001201812">
    <property type="component" value="Unassembled WGS sequence"/>
</dbReference>
<comment type="similarity">
    <text evidence="3">Belongs to the ADRM1 family.</text>
</comment>
<dbReference type="InterPro" id="IPR044867">
    <property type="entry name" value="DEUBAD_dom"/>
</dbReference>
<accession>A0AAD4R620</accession>
<dbReference type="Pfam" id="PF04683">
    <property type="entry name" value="Rpn13_ADRM1_Pru"/>
    <property type="match status" value="1"/>
</dbReference>
<keyword evidence="12" id="KW-0675">Receptor</keyword>
<evidence type="ECO:0000256" key="7">
    <source>
        <dbReference type="ARBA" id="ARBA00054744"/>
    </source>
</evidence>
<dbReference type="InterPro" id="IPR038108">
    <property type="entry name" value="RPN13_DEUBAD_sf"/>
</dbReference>
<evidence type="ECO:0000256" key="3">
    <source>
        <dbReference type="ARBA" id="ARBA00009216"/>
    </source>
</evidence>
<evidence type="ECO:0000256" key="9">
    <source>
        <dbReference type="SAM" id="MobiDB-lite"/>
    </source>
</evidence>
<dbReference type="InterPro" id="IPR032368">
    <property type="entry name" value="RPN13_DEUBAD"/>
</dbReference>
<organism evidence="12 13">
    <name type="scientific">Ditylenchus destructor</name>
    <dbReference type="NCBI Taxonomy" id="166010"/>
    <lineage>
        <taxon>Eukaryota</taxon>
        <taxon>Metazoa</taxon>
        <taxon>Ecdysozoa</taxon>
        <taxon>Nematoda</taxon>
        <taxon>Chromadorea</taxon>
        <taxon>Rhabditida</taxon>
        <taxon>Tylenchina</taxon>
        <taxon>Tylenchomorpha</taxon>
        <taxon>Sphaerularioidea</taxon>
        <taxon>Anguinidae</taxon>
        <taxon>Anguininae</taxon>
        <taxon>Ditylenchus</taxon>
    </lineage>
</organism>
<comment type="function">
    <text evidence="7">May function as a proteasomal ubiquitin receptor. May promote the deubiquitinating activity associated with the 26S proteasome.</text>
</comment>
<feature type="compositionally biased region" description="Basic and acidic residues" evidence="9">
    <location>
        <begin position="299"/>
        <end position="310"/>
    </location>
</feature>
<dbReference type="GO" id="GO:0005634">
    <property type="term" value="C:nucleus"/>
    <property type="evidence" value="ECO:0007669"/>
    <property type="project" value="UniProtKB-SubCell"/>
</dbReference>
<dbReference type="InterPro" id="IPR044868">
    <property type="entry name" value="Rpn13/ADRM1_Pru"/>
</dbReference>
<protein>
    <recommendedName>
        <fullName evidence="8">Proteasomal ubiquitin receptor ADRM1 homolog</fullName>
    </recommendedName>
</protein>
<sequence length="317" mass="35230">MSIMFANTRGAGPAPHSGHLLEFKAGRTNIEGGSVPEKRKVVAQKEKGLVYIKQSNDQLLHFCWKNRDTNETPLDLIIFPGDTEFLRIKECTDGRVYMLKFKSSSERFCFWLQDAKTDKDDEYCKKVNELLNNPPSATARSEGTGGQDIGPLSNMDQNQIMQLFQLMNGGGMGGAGTEGRAVPQLAFNANSEIIKGLPQEPSSSSREPLDFSSVLTRSNVQSVVKENADRLTPHLPDQKPFLEPKEELEQTVGNPQFRQSADFIGHALQSDVLDFAKKLTEQESPSGTKPTEELDESVNEPKAKRNKPEDNDNMDLD</sequence>
<dbReference type="EMBL" id="JAKKPZ010000019">
    <property type="protein sequence ID" value="KAI1712142.1"/>
    <property type="molecule type" value="Genomic_DNA"/>
</dbReference>
<dbReference type="GO" id="GO:0061133">
    <property type="term" value="F:endopeptidase activator activity"/>
    <property type="evidence" value="ECO:0007669"/>
    <property type="project" value="TreeGrafter"/>
</dbReference>
<evidence type="ECO:0000256" key="8">
    <source>
        <dbReference type="ARBA" id="ARBA00070663"/>
    </source>
</evidence>